<dbReference type="EMBL" id="FOWQ01000010">
    <property type="protein sequence ID" value="SFP89448.1"/>
    <property type="molecule type" value="Genomic_DNA"/>
</dbReference>
<dbReference type="Proteomes" id="UP000198857">
    <property type="component" value="Unassembled WGS sequence"/>
</dbReference>
<organism evidence="2 3">
    <name type="scientific">Geodermatophilus dictyosporus</name>
    <dbReference type="NCBI Taxonomy" id="1523247"/>
    <lineage>
        <taxon>Bacteria</taxon>
        <taxon>Bacillati</taxon>
        <taxon>Actinomycetota</taxon>
        <taxon>Actinomycetes</taxon>
        <taxon>Geodermatophilales</taxon>
        <taxon>Geodermatophilaceae</taxon>
        <taxon>Geodermatophilus</taxon>
    </lineage>
</organism>
<dbReference type="NCBIfam" id="TIGR03233">
    <property type="entry name" value="DNA_S_dndB"/>
    <property type="match status" value="1"/>
</dbReference>
<feature type="region of interest" description="Disordered" evidence="1">
    <location>
        <begin position="1"/>
        <end position="33"/>
    </location>
</feature>
<dbReference type="Pfam" id="PF14072">
    <property type="entry name" value="DndB"/>
    <property type="match status" value="1"/>
</dbReference>
<evidence type="ECO:0000313" key="3">
    <source>
        <dbReference type="Proteomes" id="UP000198857"/>
    </source>
</evidence>
<gene>
    <name evidence="2" type="ORF">SAMN05660464_0028</name>
</gene>
<evidence type="ECO:0000313" key="2">
    <source>
        <dbReference type="EMBL" id="SFP89448.1"/>
    </source>
</evidence>
<dbReference type="NCBIfam" id="TIGR03187">
    <property type="entry name" value="DGQHR"/>
    <property type="match status" value="1"/>
</dbReference>
<dbReference type="AlphaFoldDB" id="A0A1I5U2C6"/>
<dbReference type="InterPro" id="IPR017601">
    <property type="entry name" value="DGQHR-contain_dom"/>
</dbReference>
<reference evidence="3" key="1">
    <citation type="submission" date="2016-10" db="EMBL/GenBank/DDBJ databases">
        <authorList>
            <person name="Varghese N."/>
            <person name="Submissions S."/>
        </authorList>
    </citation>
    <scope>NUCLEOTIDE SEQUENCE [LARGE SCALE GENOMIC DNA]</scope>
    <source>
        <strain evidence="3">DSM 44208</strain>
    </source>
</reference>
<dbReference type="STRING" id="1523247.SAMN05660464_0028"/>
<protein>
    <submittedName>
        <fullName evidence="2">DNA sulfur modification protein DndB</fullName>
    </submittedName>
</protein>
<accession>A0A1I5U2C6</accession>
<keyword evidence="3" id="KW-1185">Reference proteome</keyword>
<dbReference type="CDD" id="cd16412">
    <property type="entry name" value="dndB"/>
    <property type="match status" value="1"/>
</dbReference>
<evidence type="ECO:0000256" key="1">
    <source>
        <dbReference type="SAM" id="MobiDB-lite"/>
    </source>
</evidence>
<name>A0A1I5U2C6_9ACTN</name>
<feature type="compositionally biased region" description="Polar residues" evidence="1">
    <location>
        <begin position="396"/>
        <end position="410"/>
    </location>
</feature>
<proteinExistence type="predicted"/>
<feature type="region of interest" description="Disordered" evidence="1">
    <location>
        <begin position="389"/>
        <end position="410"/>
    </location>
</feature>
<sequence>MAGTMDSGTKAPRDARSTGPVEGGPDPVGELGDGGESGYEYVLPAIRGVQAGTTFFVTMIPLKVIAKLFLFDGDELAPELRAQRSLNKGRLPEMVRYMVENPTGYTFSALTASIDGTVRFDAVGDGPQTSLLGNLRIPMESRFVINDGQHRHAAIKEAIQQLPELGQEMIAVVFYLDVGLQRCQQMFADLNRHAVRPSKSIGVLYDHRDLHASLSRLLVLRCPVFRGFVEMESSSLAKASRKLFTLSAIHGATRTLLEGLSDVDQDGAFALADGWWRAVDEQLPEWQGVRDRAMRSPEVRADFIHTHGITLAALARVGNTMLRENRDIDAWQATLRALRTLDWSRQNPLWEGRALVGGRVVKGQTNVLLTTAVIRQHLGMDLPPDERRAEEALTSAGLSTASDTASRSES</sequence>
<dbReference type="InterPro" id="IPR017642">
    <property type="entry name" value="DNA_S_mod_DndB"/>
</dbReference>
<feature type="compositionally biased region" description="Low complexity" evidence="1">
    <location>
        <begin position="19"/>
        <end position="30"/>
    </location>
</feature>